<accession>A0A7C9GRS3</accession>
<name>A0A7C9GRS3_9GAMM</name>
<proteinExistence type="predicted"/>
<comment type="caution">
    <text evidence="1">The sequence shown here is derived from an EMBL/GenBank/DDBJ whole genome shotgun (WGS) entry which is preliminary data.</text>
</comment>
<gene>
    <name evidence="1" type="ORF">GEA64_14910</name>
</gene>
<dbReference type="AlphaFoldDB" id="A0A7C9GRS3"/>
<evidence type="ECO:0000313" key="2">
    <source>
        <dbReference type="Proteomes" id="UP000481739"/>
    </source>
</evidence>
<dbReference type="RefSeq" id="WP_070974558.1">
    <property type="nucleotide sequence ID" value="NZ_CAWOZU010000020.1"/>
</dbReference>
<evidence type="ECO:0000313" key="1">
    <source>
        <dbReference type="EMBL" id="MQL49175.1"/>
    </source>
</evidence>
<reference evidence="1 2" key="1">
    <citation type="journal article" date="2019" name="Nature">
        <title>A new antibiotic selectively kills Gram-negative pathogens.</title>
        <authorList>
            <person name="Imai Y."/>
            <person name="Meyer K.J."/>
            <person name="Iinishi A."/>
            <person name="Favre-Godal Q."/>
            <person name="Green R."/>
            <person name="Manuse S."/>
            <person name="Caboni M."/>
            <person name="Mori M."/>
            <person name="Niles S."/>
            <person name="Ghiglieri M."/>
            <person name="Honrao C."/>
            <person name="Ma X."/>
            <person name="Guo J.J."/>
            <person name="Makriyannis A."/>
            <person name="Linares-Otoya L."/>
            <person name="Boehringer N."/>
            <person name="Wuisan Z.G."/>
            <person name="Kaur H."/>
            <person name="Wu R."/>
            <person name="Mateus A."/>
            <person name="Typas A."/>
            <person name="Savitski M.M."/>
            <person name="Espinoza J.L."/>
            <person name="O'Rourke A."/>
            <person name="Nelson K.E."/>
            <person name="Hiller S."/>
            <person name="Noinaj N."/>
            <person name="Schaeberle T.F."/>
            <person name="D'Onofrio A."/>
            <person name="Lewis K."/>
        </authorList>
    </citation>
    <scope>NUCLEOTIDE SEQUENCE [LARGE SCALE GENOMIC DNA]</scope>
    <source>
        <strain evidence="1 2">HGB 1456</strain>
    </source>
</reference>
<sequence>MMIKLNKKQVLKAVKTTAKTLLYRLKSEVKKMAFNNSLKPAHHKSISENEKKIDFINAYISRKKRTNKIINRLIRQSIFQKEPTLITFSTGK</sequence>
<protein>
    <submittedName>
        <fullName evidence="1">Uncharacterized protein</fullName>
    </submittedName>
</protein>
<organism evidence="1 2">
    <name type="scientific">Photorhabdus khanii</name>
    <dbReference type="NCBI Taxonomy" id="1004150"/>
    <lineage>
        <taxon>Bacteria</taxon>
        <taxon>Pseudomonadati</taxon>
        <taxon>Pseudomonadota</taxon>
        <taxon>Gammaproteobacteria</taxon>
        <taxon>Enterobacterales</taxon>
        <taxon>Morganellaceae</taxon>
        <taxon>Photorhabdus</taxon>
    </lineage>
</organism>
<dbReference type="Proteomes" id="UP000481739">
    <property type="component" value="Unassembled WGS sequence"/>
</dbReference>
<dbReference type="EMBL" id="WHZZ01000005">
    <property type="protein sequence ID" value="MQL49175.1"/>
    <property type="molecule type" value="Genomic_DNA"/>
</dbReference>